<dbReference type="EMBL" id="JAGSXJ010000001">
    <property type="protein sequence ID" value="KAH6697142.1"/>
    <property type="molecule type" value="Genomic_DNA"/>
</dbReference>
<feature type="region of interest" description="Disordered" evidence="1">
    <location>
        <begin position="118"/>
        <end position="144"/>
    </location>
</feature>
<sequence>MEHRRATKLLVVFWGVFTSRHVSSLEVKGCVSRISGHWEVWPWQDGFGNIKTILSHAVPLLVRLTQARNTPEGLRRNLCPRAAGKGVIGSPLPLHGAPAHVETQECDFLASFRIEARRQSLAPQPRKRKRDHQIPGTQRHGGGR</sequence>
<evidence type="ECO:0000313" key="3">
    <source>
        <dbReference type="EMBL" id="KAH6697142.1"/>
    </source>
</evidence>
<feature type="signal peptide" evidence="2">
    <location>
        <begin position="1"/>
        <end position="24"/>
    </location>
</feature>
<proteinExistence type="predicted"/>
<evidence type="ECO:0000313" key="4">
    <source>
        <dbReference type="Proteomes" id="UP000770015"/>
    </source>
</evidence>
<evidence type="ECO:0000256" key="2">
    <source>
        <dbReference type="SAM" id="SignalP"/>
    </source>
</evidence>
<dbReference type="Proteomes" id="UP000770015">
    <property type="component" value="Unassembled WGS sequence"/>
</dbReference>
<name>A0A9P9AFJ2_9PEZI</name>
<protein>
    <recommendedName>
        <fullName evidence="5">Secreted protein</fullName>
    </recommendedName>
</protein>
<feature type="chain" id="PRO_5040371186" description="Secreted protein" evidence="2">
    <location>
        <begin position="25"/>
        <end position="144"/>
    </location>
</feature>
<dbReference type="AlphaFoldDB" id="A0A9P9AFJ2"/>
<comment type="caution">
    <text evidence="3">The sequence shown here is derived from an EMBL/GenBank/DDBJ whole genome shotgun (WGS) entry which is preliminary data.</text>
</comment>
<organism evidence="3 4">
    <name type="scientific">Plectosphaerella plurivora</name>
    <dbReference type="NCBI Taxonomy" id="936078"/>
    <lineage>
        <taxon>Eukaryota</taxon>
        <taxon>Fungi</taxon>
        <taxon>Dikarya</taxon>
        <taxon>Ascomycota</taxon>
        <taxon>Pezizomycotina</taxon>
        <taxon>Sordariomycetes</taxon>
        <taxon>Hypocreomycetidae</taxon>
        <taxon>Glomerellales</taxon>
        <taxon>Plectosphaerellaceae</taxon>
        <taxon>Plectosphaerella</taxon>
    </lineage>
</organism>
<keyword evidence="4" id="KW-1185">Reference proteome</keyword>
<accession>A0A9P9AFJ2</accession>
<evidence type="ECO:0000256" key="1">
    <source>
        <dbReference type="SAM" id="MobiDB-lite"/>
    </source>
</evidence>
<gene>
    <name evidence="3" type="ORF">F5X68DRAFT_2482</name>
</gene>
<keyword evidence="2" id="KW-0732">Signal</keyword>
<evidence type="ECO:0008006" key="5">
    <source>
        <dbReference type="Google" id="ProtNLM"/>
    </source>
</evidence>
<reference evidence="3" key="1">
    <citation type="journal article" date="2021" name="Nat. Commun.">
        <title>Genetic determinants of endophytism in the Arabidopsis root mycobiome.</title>
        <authorList>
            <person name="Mesny F."/>
            <person name="Miyauchi S."/>
            <person name="Thiergart T."/>
            <person name="Pickel B."/>
            <person name="Atanasova L."/>
            <person name="Karlsson M."/>
            <person name="Huettel B."/>
            <person name="Barry K.W."/>
            <person name="Haridas S."/>
            <person name="Chen C."/>
            <person name="Bauer D."/>
            <person name="Andreopoulos W."/>
            <person name="Pangilinan J."/>
            <person name="LaButti K."/>
            <person name="Riley R."/>
            <person name="Lipzen A."/>
            <person name="Clum A."/>
            <person name="Drula E."/>
            <person name="Henrissat B."/>
            <person name="Kohler A."/>
            <person name="Grigoriev I.V."/>
            <person name="Martin F.M."/>
            <person name="Hacquard S."/>
        </authorList>
    </citation>
    <scope>NUCLEOTIDE SEQUENCE</scope>
    <source>
        <strain evidence="3">MPI-SDFR-AT-0117</strain>
    </source>
</reference>